<gene>
    <name evidence="3" type="ORF">D7Z54_15795</name>
</gene>
<reference evidence="3 4" key="1">
    <citation type="submission" date="2018-10" db="EMBL/GenBank/DDBJ databases">
        <title>Draft genome sequence of Bacillus salarius IM0101, isolated from a hypersaline soil in Inner Mongolia, China.</title>
        <authorList>
            <person name="Yamprayoonswat W."/>
            <person name="Boonvisut S."/>
            <person name="Jumpathong W."/>
            <person name="Sittihan S."/>
            <person name="Ruangsuj P."/>
            <person name="Wanthongcharoen S."/>
            <person name="Thongpramul N."/>
            <person name="Pimmason S."/>
            <person name="Yu B."/>
            <person name="Yasawong M."/>
        </authorList>
    </citation>
    <scope>NUCLEOTIDE SEQUENCE [LARGE SCALE GENOMIC DNA]</scope>
    <source>
        <strain evidence="3 4">IM0101</strain>
    </source>
</reference>
<proteinExistence type="predicted"/>
<dbReference type="Proteomes" id="UP000275076">
    <property type="component" value="Unassembled WGS sequence"/>
</dbReference>
<feature type="domain" description="N-acetyltransferase" evidence="2">
    <location>
        <begin position="7"/>
        <end position="171"/>
    </location>
</feature>
<dbReference type="AlphaFoldDB" id="A0A3R9P812"/>
<dbReference type="OrthoDB" id="9789603at2"/>
<evidence type="ECO:0000313" key="3">
    <source>
        <dbReference type="EMBL" id="RSL32358.1"/>
    </source>
</evidence>
<evidence type="ECO:0000259" key="2">
    <source>
        <dbReference type="PROSITE" id="PS51186"/>
    </source>
</evidence>
<dbReference type="InterPro" id="IPR050769">
    <property type="entry name" value="NAT_camello-type"/>
</dbReference>
<organism evidence="3 4">
    <name type="scientific">Salibacterium salarium</name>
    <dbReference type="NCBI Taxonomy" id="284579"/>
    <lineage>
        <taxon>Bacteria</taxon>
        <taxon>Bacillati</taxon>
        <taxon>Bacillota</taxon>
        <taxon>Bacilli</taxon>
        <taxon>Bacillales</taxon>
        <taxon>Bacillaceae</taxon>
    </lineage>
</organism>
<dbReference type="Gene3D" id="3.40.630.30">
    <property type="match status" value="1"/>
</dbReference>
<sequence>MLTKEKVFIREISKEDVPQTINFVLDTFHEVYPFELGGASRSQLLNMEEVYLNKDNAFFAGAFTEYGKIVGTIAVHRYDNRISTIKDHFDLKKTCEITKCYLDKTYRRKGIGSLLFQEAVQFCQRNSGYTTLYLHTHKFLPGGVPFWISKGFSILLDEQDHTEMVHMEKKI</sequence>
<dbReference type="PROSITE" id="PS51186">
    <property type="entry name" value="GNAT"/>
    <property type="match status" value="1"/>
</dbReference>
<dbReference type="InterPro" id="IPR016181">
    <property type="entry name" value="Acyl_CoA_acyltransferase"/>
</dbReference>
<keyword evidence="4" id="KW-1185">Reference proteome</keyword>
<accession>A0A3R9P812</accession>
<comment type="caution">
    <text evidence="3">The sequence shown here is derived from an EMBL/GenBank/DDBJ whole genome shotgun (WGS) entry which is preliminary data.</text>
</comment>
<keyword evidence="1 3" id="KW-0808">Transferase</keyword>
<name>A0A3R9P812_9BACI</name>
<dbReference type="RefSeq" id="WP_125556828.1">
    <property type="nucleotide sequence ID" value="NZ_RBVX01000015.1"/>
</dbReference>
<dbReference type="EMBL" id="RBVX01000015">
    <property type="protein sequence ID" value="RSL32358.1"/>
    <property type="molecule type" value="Genomic_DNA"/>
</dbReference>
<dbReference type="Pfam" id="PF00583">
    <property type="entry name" value="Acetyltransf_1"/>
    <property type="match status" value="1"/>
</dbReference>
<dbReference type="PANTHER" id="PTHR13947:SF37">
    <property type="entry name" value="LD18367P"/>
    <property type="match status" value="1"/>
</dbReference>
<dbReference type="PANTHER" id="PTHR13947">
    <property type="entry name" value="GNAT FAMILY N-ACETYLTRANSFERASE"/>
    <property type="match status" value="1"/>
</dbReference>
<protein>
    <submittedName>
        <fullName evidence="3">GNAT family N-acetyltransferase</fullName>
    </submittedName>
</protein>
<dbReference type="CDD" id="cd04301">
    <property type="entry name" value="NAT_SF"/>
    <property type="match status" value="1"/>
</dbReference>
<evidence type="ECO:0000256" key="1">
    <source>
        <dbReference type="ARBA" id="ARBA00022679"/>
    </source>
</evidence>
<dbReference type="GO" id="GO:0008080">
    <property type="term" value="F:N-acetyltransferase activity"/>
    <property type="evidence" value="ECO:0007669"/>
    <property type="project" value="InterPro"/>
</dbReference>
<dbReference type="SUPFAM" id="SSF55729">
    <property type="entry name" value="Acyl-CoA N-acyltransferases (Nat)"/>
    <property type="match status" value="1"/>
</dbReference>
<dbReference type="InterPro" id="IPR000182">
    <property type="entry name" value="GNAT_dom"/>
</dbReference>
<evidence type="ECO:0000313" key="4">
    <source>
        <dbReference type="Proteomes" id="UP000275076"/>
    </source>
</evidence>